<comment type="caution">
    <text evidence="1">The sequence shown here is derived from an EMBL/GenBank/DDBJ whole genome shotgun (WGS) entry which is preliminary data.</text>
</comment>
<proteinExistence type="predicted"/>
<dbReference type="Proteomes" id="UP000664554">
    <property type="component" value="Unassembled WGS sequence"/>
</dbReference>
<name>A0ABS3NRQ4_9GAMM</name>
<dbReference type="EMBL" id="JAGBKM010000021">
    <property type="protein sequence ID" value="MBO1531719.1"/>
    <property type="molecule type" value="Genomic_DNA"/>
</dbReference>
<evidence type="ECO:0000313" key="2">
    <source>
        <dbReference type="Proteomes" id="UP000664554"/>
    </source>
</evidence>
<sequence>MATSNDAILNPLNRRNLAIPPLLFCTLPVCTLLASTLLCPCPIDDIVGCRPAVSVDMNSLLTNIEIIFHKIQVIHVDQPNPRGITFTAKACRTVPLRFLPILKRLFFTAGLQRLLEVVIYCDIAVVAGIIKIGGVSESMLRK</sequence>
<evidence type="ECO:0000313" key="1">
    <source>
        <dbReference type="EMBL" id="MBO1531719.1"/>
    </source>
</evidence>
<reference evidence="1 2" key="1">
    <citation type="submission" date="2021-03" db="EMBL/GenBank/DDBJ databases">
        <authorList>
            <person name="Shang D.-D."/>
            <person name="Du Z.-J."/>
            <person name="Chen G.-J."/>
        </authorList>
    </citation>
    <scope>NUCLEOTIDE SEQUENCE [LARGE SCALE GENOMIC DNA]</scope>
    <source>
        <strain evidence="1 2">F1192</strain>
    </source>
</reference>
<gene>
    <name evidence="1" type="ORF">J3492_10920</name>
</gene>
<protein>
    <submittedName>
        <fullName evidence="1">Uncharacterized protein</fullName>
    </submittedName>
</protein>
<organism evidence="1 2">
    <name type="scientific">Psychrobacter coccoides</name>
    <dbReference type="NCBI Taxonomy" id="2818440"/>
    <lineage>
        <taxon>Bacteria</taxon>
        <taxon>Pseudomonadati</taxon>
        <taxon>Pseudomonadota</taxon>
        <taxon>Gammaproteobacteria</taxon>
        <taxon>Moraxellales</taxon>
        <taxon>Moraxellaceae</taxon>
        <taxon>Psychrobacter</taxon>
    </lineage>
</organism>
<keyword evidence="2" id="KW-1185">Reference proteome</keyword>
<dbReference type="RefSeq" id="WP_207992084.1">
    <property type="nucleotide sequence ID" value="NZ_JAGBKM010000021.1"/>
</dbReference>
<accession>A0ABS3NRQ4</accession>